<dbReference type="AlphaFoldDB" id="A0A1M7RLC3"/>
<dbReference type="SUPFAM" id="SSF160631">
    <property type="entry name" value="SMI1/KNR4-like"/>
    <property type="match status" value="1"/>
</dbReference>
<name>A0A1M7RLC3_9ACTN</name>
<organism evidence="2 3">
    <name type="scientific">Cryptosporangium aurantiacum</name>
    <dbReference type="NCBI Taxonomy" id="134849"/>
    <lineage>
        <taxon>Bacteria</taxon>
        <taxon>Bacillati</taxon>
        <taxon>Actinomycetota</taxon>
        <taxon>Actinomycetes</taxon>
        <taxon>Cryptosporangiales</taxon>
        <taxon>Cryptosporangiaceae</taxon>
        <taxon>Cryptosporangium</taxon>
    </lineage>
</organism>
<keyword evidence="3" id="KW-1185">Reference proteome</keyword>
<dbReference type="InterPro" id="IPR018958">
    <property type="entry name" value="Knr4/Smi1-like_dom"/>
</dbReference>
<proteinExistence type="predicted"/>
<dbReference type="Pfam" id="PF09346">
    <property type="entry name" value="SMI1_KNR4"/>
    <property type="match status" value="1"/>
</dbReference>
<gene>
    <name evidence="2" type="ORF">SAMN05443668_11946</name>
</gene>
<dbReference type="Gene3D" id="3.40.1580.10">
    <property type="entry name" value="SMI1/KNR4-like"/>
    <property type="match status" value="1"/>
</dbReference>
<dbReference type="Proteomes" id="UP000184440">
    <property type="component" value="Unassembled WGS sequence"/>
</dbReference>
<sequence length="200" mass="21576">MTVTDAWARIEDWMAAHAPASAAVLAPPADPDAIAAAEAALGLAFPNELTQSLRRHDGLTEWANVLPEARPLAVAGIVESYRERMDVAPDVDGFTPAGPENEPWWHPRWLPFGDAEGDLQVFDLRREPARLGWAPHDNPGTFADAWPSLTAYLTAVADALDAGGTVGAWSPFLRPDGTLWWDLTGATTLNDEPLEPAPPK</sequence>
<dbReference type="STRING" id="134849.SAMN05443668_11946"/>
<protein>
    <submittedName>
        <fullName evidence="2">Cell wall assembly regulator SMI1</fullName>
    </submittedName>
</protein>
<dbReference type="EMBL" id="FRCS01000019">
    <property type="protein sequence ID" value="SHN46950.1"/>
    <property type="molecule type" value="Genomic_DNA"/>
</dbReference>
<evidence type="ECO:0000313" key="2">
    <source>
        <dbReference type="EMBL" id="SHN46950.1"/>
    </source>
</evidence>
<accession>A0A1M7RLC3</accession>
<evidence type="ECO:0000259" key="1">
    <source>
        <dbReference type="SMART" id="SM00860"/>
    </source>
</evidence>
<dbReference type="InterPro" id="IPR037883">
    <property type="entry name" value="Knr4/Smi1-like_sf"/>
</dbReference>
<feature type="domain" description="Knr4/Smi1-like" evidence="1">
    <location>
        <begin position="28"/>
        <end position="155"/>
    </location>
</feature>
<evidence type="ECO:0000313" key="3">
    <source>
        <dbReference type="Proteomes" id="UP000184440"/>
    </source>
</evidence>
<dbReference type="SMART" id="SM00860">
    <property type="entry name" value="SMI1_KNR4"/>
    <property type="match status" value="1"/>
</dbReference>
<reference evidence="2 3" key="1">
    <citation type="submission" date="2016-11" db="EMBL/GenBank/DDBJ databases">
        <authorList>
            <person name="Jaros S."/>
            <person name="Januszkiewicz K."/>
            <person name="Wedrychowicz H."/>
        </authorList>
    </citation>
    <scope>NUCLEOTIDE SEQUENCE [LARGE SCALE GENOMIC DNA]</scope>
    <source>
        <strain evidence="2 3">DSM 46144</strain>
    </source>
</reference>